<organism evidence="1 2">
    <name type="scientific">Panagrolaimus sp. PS1159</name>
    <dbReference type="NCBI Taxonomy" id="55785"/>
    <lineage>
        <taxon>Eukaryota</taxon>
        <taxon>Metazoa</taxon>
        <taxon>Ecdysozoa</taxon>
        <taxon>Nematoda</taxon>
        <taxon>Chromadorea</taxon>
        <taxon>Rhabditida</taxon>
        <taxon>Tylenchina</taxon>
        <taxon>Panagrolaimomorpha</taxon>
        <taxon>Panagrolaimoidea</taxon>
        <taxon>Panagrolaimidae</taxon>
        <taxon>Panagrolaimus</taxon>
    </lineage>
</organism>
<name>A0AC35FN05_9BILA</name>
<proteinExistence type="predicted"/>
<protein>
    <submittedName>
        <fullName evidence="2">Uncharacterized protein</fullName>
    </submittedName>
</protein>
<sequence length="924" mass="103979">MTDSNDPSSSKIQGLPEEIVNVICNAQVVTTLAGAARELIDNAIDAGATNIEIRLTENGVDILEIIDNGNGIAEENFEFLAKKHCTSKFRDMSDFDNLSTFGFRGEALNALTTFSKVIITTKTSTAPIATRLTYNLSNIEKNEKTAGKNGTSVQVHGLFQTLPVRRHELIKNSKKEFVKLVNTIQAFAFARPDIKFTCSNVIKGKKNPVLSTPGGKATLRDVISTIFGCRAEKDNLLEIIDTLPDSKMRTQCNITTGGDRQFEVLQIHGYISSTESGLGSHAPDRQFIFVNKRHVDYPDAAKVINELYRAHNKNRYALYVLFVTVHPSRVNVNITPDKRTVKLRDEQIFFAKLRASLQNAFTIDKGTYNPIQCSESSSSFPASSNLQRILSVKKSMSQAQNEPDVELQVIDVAENETPKKAKEKNERMPSNGFASTLPPNPKNILPKPAKRIPSTTSEMLQATLATTPESVKKRKTSAANSSSRDSNQSGRDGSHLFKSLWTIPLPDEEDKSNDNEIHIIDPDSSSPTIGQRELVQRMHNASQEMNESIYNDENNDNDVSVVESSSSNASVIKDKRNKKQNTTVKSGKETDKMDTVVAEEEEQLNDEDGYLVVKNPTKKNPVNSLLENPPEWYYGYLKREAADSSESQTVRICHQEQRSPSEIGHENFLEFIKTYVNENIIASSLEDHNLSFEENDSEKIANEEDTKVVIQKDDFSRMKVLWQFNKSFIFCNLDKHVFIVDQHAADEKFNFENYVRNAKLKRQLLIQPIFLHLSPVQEQILRNNLVVFLKNGFDFAFNDLEDKYRIQMTAVPNFIGIECGTNEVEEILSHLSESDLTDSNYRPEKVLKAFASKACRRSVMVGDQLEIKQMETLVSNLAKLEKPWNCPHGRPTVRLLKINLPSPPLSQEKQVLNELSQQFANFGK</sequence>
<evidence type="ECO:0000313" key="2">
    <source>
        <dbReference type="WBParaSite" id="PS1159_v2.g19158.t1"/>
    </source>
</evidence>
<reference evidence="2" key="1">
    <citation type="submission" date="2022-11" db="UniProtKB">
        <authorList>
            <consortium name="WormBaseParasite"/>
        </authorList>
    </citation>
    <scope>IDENTIFICATION</scope>
</reference>
<dbReference type="Proteomes" id="UP000887580">
    <property type="component" value="Unplaced"/>
</dbReference>
<dbReference type="WBParaSite" id="PS1159_v2.g19158.t1">
    <property type="protein sequence ID" value="PS1159_v2.g19158.t1"/>
    <property type="gene ID" value="PS1159_v2.g19158"/>
</dbReference>
<accession>A0AC35FN05</accession>
<evidence type="ECO:0000313" key="1">
    <source>
        <dbReference type="Proteomes" id="UP000887580"/>
    </source>
</evidence>